<evidence type="ECO:0000313" key="3">
    <source>
        <dbReference type="EMBL" id="SHK76638.1"/>
    </source>
</evidence>
<dbReference type="InterPro" id="IPR029063">
    <property type="entry name" value="SAM-dependent_MTases_sf"/>
</dbReference>
<organism evidence="2 4">
    <name type="scientific">Haladaptatus paucihalophilus DX253</name>
    <dbReference type="NCBI Taxonomy" id="797209"/>
    <lineage>
        <taxon>Archaea</taxon>
        <taxon>Methanobacteriati</taxon>
        <taxon>Methanobacteriota</taxon>
        <taxon>Stenosarchaea group</taxon>
        <taxon>Halobacteria</taxon>
        <taxon>Halobacteriales</taxon>
        <taxon>Haladaptataceae</taxon>
        <taxon>Haladaptatus</taxon>
    </lineage>
</organism>
<dbReference type="OrthoDB" id="142890at2157"/>
<dbReference type="STRING" id="797209.GCA_000376445_02884"/>
<dbReference type="EMBL" id="AEMG01000025">
    <property type="protein sequence ID" value="EFW90555.1"/>
    <property type="molecule type" value="Genomic_DNA"/>
</dbReference>
<reference evidence="2 4" key="1">
    <citation type="journal article" date="2014" name="ISME J.">
        <title>Trehalose/2-sulfotrehalose biosynthesis and glycine-betaine uptake are widely spread mechanisms for osmoadaptation in the Halobacteriales.</title>
        <authorList>
            <person name="Youssef N.H."/>
            <person name="Savage-Ashlock K.N."/>
            <person name="McCully A.L."/>
            <person name="Luedtke B."/>
            <person name="Shaw E.I."/>
            <person name="Hoff W.D."/>
            <person name="Elshahed M.S."/>
        </authorList>
    </citation>
    <scope>NUCLEOTIDE SEQUENCE [LARGE SCALE GENOMIC DNA]</scope>
    <source>
        <strain evidence="2 4">DX253</strain>
    </source>
</reference>
<dbReference type="GO" id="GO:0032259">
    <property type="term" value="P:methylation"/>
    <property type="evidence" value="ECO:0007669"/>
    <property type="project" value="UniProtKB-KW"/>
</dbReference>
<dbReference type="Gene3D" id="3.40.50.150">
    <property type="entry name" value="Vaccinia Virus protein VP39"/>
    <property type="match status" value="1"/>
</dbReference>
<proteinExistence type="predicted"/>
<evidence type="ECO:0000259" key="1">
    <source>
        <dbReference type="Pfam" id="PF08241"/>
    </source>
</evidence>
<dbReference type="AlphaFoldDB" id="E7QY89"/>
<dbReference type="PANTHER" id="PTHR43591:SF24">
    <property type="entry name" value="2-METHOXY-6-POLYPRENYL-1,4-BENZOQUINOL METHYLASE, MITOCHONDRIAL"/>
    <property type="match status" value="1"/>
</dbReference>
<protein>
    <submittedName>
        <fullName evidence="3">Methyltransferase domain-containing protein</fullName>
    </submittedName>
    <submittedName>
        <fullName evidence="2">Methyltransferase type 11</fullName>
    </submittedName>
</protein>
<dbReference type="CDD" id="cd02440">
    <property type="entry name" value="AdoMet_MTases"/>
    <property type="match status" value="1"/>
</dbReference>
<sequence length="263" mass="28856">MREFSADYLRRTRDGMWDSRDALADLDLDSRRRVLDVGCGTGELARVLADETPGEVVGTDADPRLLSVAAEFVPCVAGDAHRLPFPDDTFDLVVCQALLINLPDPIRAVREFARVSSDLVAAVEPDNSAVSVESTVPEERTLSRKARDAYVEGTTTDITLGGDGTREVFRTAGLDEITTRAHHHAKTVEPPYSTRDVEAAKRKATAGALADKRDTLVGPLSPDEYEDLRAGWRKMGHAVVDQMQADDYRRAEVVPFYVTSGRV</sequence>
<gene>
    <name evidence="3" type="ORF">SAMN05444342_2113</name>
    <name evidence="2" type="ORF">ZOD2009_18894</name>
</gene>
<dbReference type="Proteomes" id="UP000184203">
    <property type="component" value="Unassembled WGS sequence"/>
</dbReference>
<dbReference type="RefSeq" id="WP_007982478.1">
    <property type="nucleotide sequence ID" value="NZ_AEMG01000025.1"/>
</dbReference>
<evidence type="ECO:0000313" key="5">
    <source>
        <dbReference type="Proteomes" id="UP000184203"/>
    </source>
</evidence>
<evidence type="ECO:0000313" key="4">
    <source>
        <dbReference type="Proteomes" id="UP000003751"/>
    </source>
</evidence>
<dbReference type="PANTHER" id="PTHR43591">
    <property type="entry name" value="METHYLTRANSFERASE"/>
    <property type="match status" value="1"/>
</dbReference>
<dbReference type="Proteomes" id="UP000003751">
    <property type="component" value="Unassembled WGS sequence"/>
</dbReference>
<keyword evidence="2" id="KW-0489">Methyltransferase</keyword>
<accession>E7QY89</accession>
<dbReference type="SUPFAM" id="SSF53335">
    <property type="entry name" value="S-adenosyl-L-methionine-dependent methyltransferases"/>
    <property type="match status" value="1"/>
</dbReference>
<dbReference type="GO" id="GO:0008757">
    <property type="term" value="F:S-adenosylmethionine-dependent methyltransferase activity"/>
    <property type="evidence" value="ECO:0007669"/>
    <property type="project" value="InterPro"/>
</dbReference>
<reference evidence="5" key="3">
    <citation type="submission" date="2016-11" db="EMBL/GenBank/DDBJ databases">
        <authorList>
            <person name="Varghese N."/>
            <person name="Submissions S."/>
        </authorList>
    </citation>
    <scope>NUCLEOTIDE SEQUENCE [LARGE SCALE GENOMIC DNA]</scope>
    <source>
        <strain evidence="5">DX253</strain>
    </source>
</reference>
<dbReference type="EMBL" id="FRAN01000003">
    <property type="protein sequence ID" value="SHK76638.1"/>
    <property type="molecule type" value="Genomic_DNA"/>
</dbReference>
<feature type="domain" description="Methyltransferase type 11" evidence="1">
    <location>
        <begin position="35"/>
        <end position="115"/>
    </location>
</feature>
<dbReference type="eggNOG" id="arCOG01783">
    <property type="taxonomic scope" value="Archaea"/>
</dbReference>
<dbReference type="Pfam" id="PF08241">
    <property type="entry name" value="Methyltransf_11"/>
    <property type="match status" value="1"/>
</dbReference>
<keyword evidence="2" id="KW-0808">Transferase</keyword>
<evidence type="ECO:0000313" key="2">
    <source>
        <dbReference type="EMBL" id="EFW90555.1"/>
    </source>
</evidence>
<dbReference type="InterPro" id="IPR013216">
    <property type="entry name" value="Methyltransf_11"/>
</dbReference>
<name>E7QY89_HALPU</name>
<dbReference type="PATRIC" id="fig|797209.4.peg.3704"/>
<keyword evidence="5" id="KW-1185">Reference proteome</keyword>
<reference evidence="3" key="2">
    <citation type="submission" date="2016-11" db="EMBL/GenBank/DDBJ databases">
        <authorList>
            <person name="Jaros S."/>
            <person name="Januszkiewicz K."/>
            <person name="Wedrychowicz H."/>
        </authorList>
    </citation>
    <scope>NUCLEOTIDE SEQUENCE [LARGE SCALE GENOMIC DNA]</scope>
    <source>
        <strain evidence="3">DX253</strain>
    </source>
</reference>